<dbReference type="Proteomes" id="UP000662314">
    <property type="component" value="Unassembled WGS sequence"/>
</dbReference>
<sequence>MRHSALGGSPVEGSVVSAALARHERHPLGSWGFPKTAVASEGNPPRSRLNGGTPHGASLCSTDPPQRTGSCQRSTLNTLIEQSKNSSASGQCTIFMWNSLLHIRQSTV</sequence>
<feature type="compositionally biased region" description="Polar residues" evidence="1">
    <location>
        <begin position="59"/>
        <end position="71"/>
    </location>
</feature>
<gene>
    <name evidence="2" type="ORF">I8752_35135</name>
</gene>
<evidence type="ECO:0000313" key="3">
    <source>
        <dbReference type="Proteomes" id="UP000662314"/>
    </source>
</evidence>
<feature type="region of interest" description="Disordered" evidence="1">
    <location>
        <begin position="26"/>
        <end position="71"/>
    </location>
</feature>
<evidence type="ECO:0000256" key="1">
    <source>
        <dbReference type="SAM" id="MobiDB-lite"/>
    </source>
</evidence>
<protein>
    <submittedName>
        <fullName evidence="2">Uncharacterized protein</fullName>
    </submittedName>
</protein>
<accession>A0A8J7LKY3</accession>
<proteinExistence type="predicted"/>
<reference evidence="2 3" key="1">
    <citation type="journal article" date="2021" name="Int. J. Syst. Evol. Microbiol.">
        <title>Amazonocrinis nigriterrae gen. nov., sp. nov., Atlanticothrix silvestris gen. nov., sp. nov. and Dendronalium phyllosphericum gen. nov., sp. nov., nostocacean cyanobacteria from Brazilian environments.</title>
        <authorList>
            <person name="Alvarenga D.O."/>
            <person name="Andreote A.P.D."/>
            <person name="Branco L.H.Z."/>
            <person name="Delbaje E."/>
            <person name="Cruz R.B."/>
            <person name="Varani A.M."/>
            <person name="Fiore M.F."/>
        </authorList>
    </citation>
    <scope>NUCLEOTIDE SEQUENCE [LARGE SCALE GENOMIC DNA]</scope>
    <source>
        <strain evidence="2 3">CENA369</strain>
    </source>
</reference>
<comment type="caution">
    <text evidence="2">The sequence shown here is derived from an EMBL/GenBank/DDBJ whole genome shotgun (WGS) entry which is preliminary data.</text>
</comment>
<organism evidence="2 3">
    <name type="scientific">Dendronalium phyllosphericum CENA369</name>
    <dbReference type="NCBI Taxonomy" id="1725256"/>
    <lineage>
        <taxon>Bacteria</taxon>
        <taxon>Bacillati</taxon>
        <taxon>Cyanobacteriota</taxon>
        <taxon>Cyanophyceae</taxon>
        <taxon>Nostocales</taxon>
        <taxon>Nostocaceae</taxon>
        <taxon>Dendronalium</taxon>
        <taxon>Dendronalium phyllosphericum</taxon>
    </lineage>
</organism>
<name>A0A8J7LKY3_9NOST</name>
<dbReference type="AlphaFoldDB" id="A0A8J7LKY3"/>
<dbReference type="EMBL" id="JAECZA010000313">
    <property type="protein sequence ID" value="MBH8578089.1"/>
    <property type="molecule type" value="Genomic_DNA"/>
</dbReference>
<keyword evidence="3" id="KW-1185">Reference proteome</keyword>
<evidence type="ECO:0000313" key="2">
    <source>
        <dbReference type="EMBL" id="MBH8578089.1"/>
    </source>
</evidence>
<dbReference type="RefSeq" id="WP_225896112.1">
    <property type="nucleotide sequence ID" value="NZ_JAECZA010000313.1"/>
</dbReference>